<dbReference type="AlphaFoldDB" id="A0AAP0EG79"/>
<dbReference type="EMBL" id="JBBNAF010000012">
    <property type="protein sequence ID" value="KAK9092890.1"/>
    <property type="molecule type" value="Genomic_DNA"/>
</dbReference>
<reference evidence="3 4" key="1">
    <citation type="submission" date="2024-01" db="EMBL/GenBank/DDBJ databases">
        <title>Genome assemblies of Stephania.</title>
        <authorList>
            <person name="Yang L."/>
        </authorList>
    </citation>
    <scope>NUCLEOTIDE SEQUENCE [LARGE SCALE GENOMIC DNA]</scope>
    <source>
        <strain evidence="3">YNDBR</strain>
        <tissue evidence="3">Leaf</tissue>
    </source>
</reference>
<dbReference type="Proteomes" id="UP001420932">
    <property type="component" value="Unassembled WGS sequence"/>
</dbReference>
<gene>
    <name evidence="3" type="ORF">Syun_027801</name>
</gene>
<organism evidence="3 4">
    <name type="scientific">Stephania yunnanensis</name>
    <dbReference type="NCBI Taxonomy" id="152371"/>
    <lineage>
        <taxon>Eukaryota</taxon>
        <taxon>Viridiplantae</taxon>
        <taxon>Streptophyta</taxon>
        <taxon>Embryophyta</taxon>
        <taxon>Tracheophyta</taxon>
        <taxon>Spermatophyta</taxon>
        <taxon>Magnoliopsida</taxon>
        <taxon>Ranunculales</taxon>
        <taxon>Menispermaceae</taxon>
        <taxon>Menispermoideae</taxon>
        <taxon>Cissampelideae</taxon>
        <taxon>Stephania</taxon>
    </lineage>
</organism>
<comment type="caution">
    <text evidence="3">The sequence shown here is derived from an EMBL/GenBank/DDBJ whole genome shotgun (WGS) entry which is preliminary data.</text>
</comment>
<feature type="compositionally biased region" description="Low complexity" evidence="2">
    <location>
        <begin position="55"/>
        <end position="67"/>
    </location>
</feature>
<name>A0AAP0EG79_9MAGN</name>
<evidence type="ECO:0000313" key="3">
    <source>
        <dbReference type="EMBL" id="KAK9092890.1"/>
    </source>
</evidence>
<evidence type="ECO:0000256" key="2">
    <source>
        <dbReference type="SAM" id="MobiDB-lite"/>
    </source>
</evidence>
<protein>
    <submittedName>
        <fullName evidence="3">Uncharacterized protein</fullName>
    </submittedName>
</protein>
<keyword evidence="4" id="KW-1185">Reference proteome</keyword>
<dbReference type="PANTHER" id="PTHR19241">
    <property type="entry name" value="ATP-BINDING CASSETTE TRANSPORTER"/>
    <property type="match status" value="1"/>
</dbReference>
<accession>A0AAP0EG79</accession>
<evidence type="ECO:0000313" key="4">
    <source>
        <dbReference type="Proteomes" id="UP001420932"/>
    </source>
</evidence>
<evidence type="ECO:0000256" key="1">
    <source>
        <dbReference type="ARBA" id="ARBA00022448"/>
    </source>
</evidence>
<proteinExistence type="predicted"/>
<keyword evidence="1" id="KW-0813">Transport</keyword>
<sequence length="191" mass="20529">MESIPQVVKLATSVVLITTTAKCRLLTLQACHSCLQKPITPQSQPLLLPCPRPPRSGLSSTLTTPSPIPSRLTSQAVTASLRSLQHSHCPVSNSLASQAVTAAPSPTPSTASLTAAAMEGQKENVVTDYILKILGLDICADTMVGNEMLRGISEGRKKRVTTGRVEQIKLLKWKKWLVVNVVRCHWLAVCG</sequence>
<feature type="region of interest" description="Disordered" evidence="2">
    <location>
        <begin position="45"/>
        <end position="67"/>
    </location>
</feature>